<keyword evidence="4" id="KW-0560">Oxidoreductase</keyword>
<reference evidence="4 5" key="1">
    <citation type="submission" date="2023-04" db="EMBL/GenBank/DDBJ databases">
        <title>A novel species of the genus Streptomyces: Streptomyces pakalii sp. nov. isolated from a Mexican soil jungle.</title>
        <authorList>
            <person name="Chavez-Hernandez M.A."/>
            <person name="Ortiz-Alvarez J."/>
            <person name="Villa-Tanaca L."/>
            <person name="Hernandez-Rodriguez C."/>
        </authorList>
    </citation>
    <scope>NUCLEOTIDE SEQUENCE [LARGE SCALE GENOMIC DNA]</scope>
    <source>
        <strain evidence="4 5">ENCB-J15</strain>
    </source>
</reference>
<evidence type="ECO:0000313" key="5">
    <source>
        <dbReference type="Proteomes" id="UP001237194"/>
    </source>
</evidence>
<gene>
    <name evidence="4" type="ORF">P5W92_09380</name>
</gene>
<dbReference type="PANTHER" id="PTHR30137:SF6">
    <property type="entry name" value="LUCIFERASE-LIKE MONOOXYGENASE"/>
    <property type="match status" value="1"/>
</dbReference>
<feature type="domain" description="Luciferase-like" evidence="3">
    <location>
        <begin position="9"/>
        <end position="307"/>
    </location>
</feature>
<keyword evidence="5" id="KW-1185">Reference proteome</keyword>
<dbReference type="InterPro" id="IPR019949">
    <property type="entry name" value="CmoO-like"/>
</dbReference>
<dbReference type="Proteomes" id="UP001237194">
    <property type="component" value="Unassembled WGS sequence"/>
</dbReference>
<dbReference type="InterPro" id="IPR011251">
    <property type="entry name" value="Luciferase-like_dom"/>
</dbReference>
<proteinExistence type="predicted"/>
<evidence type="ECO:0000313" key="4">
    <source>
        <dbReference type="EMBL" id="MDJ1640618.1"/>
    </source>
</evidence>
<dbReference type="Pfam" id="PF00296">
    <property type="entry name" value="Bac_luciferase"/>
    <property type="match status" value="1"/>
</dbReference>
<dbReference type="InterPro" id="IPR036661">
    <property type="entry name" value="Luciferase-like_sf"/>
</dbReference>
<comment type="caution">
    <text evidence="4">The sequence shown here is derived from an EMBL/GenBank/DDBJ whole genome shotgun (WGS) entry which is preliminary data.</text>
</comment>
<accession>A0ABT7D482</accession>
<dbReference type="InterPro" id="IPR050766">
    <property type="entry name" value="Bact_Lucif_Oxidored"/>
</dbReference>
<feature type="region of interest" description="Disordered" evidence="2">
    <location>
        <begin position="331"/>
        <end position="363"/>
    </location>
</feature>
<name>A0ABT7D482_9ACTN</name>
<sequence>MSSVIASTRFSVLDRSRTREGHETAGALRDTVDLAREAEALGFHRFWISEHHGVPGVAGSAPTVLAAAVAAATSTIRVGTGGVMLPNHRPLVVAEQFGVLASLFPGRIDMGLGRSVGFTDGVRRALGHGKEDAEDFPGRLAELLGWIDGTQQAHPGVHAHPAEGLRIPAYVLAIGEGASVAASAGLPLVIGDLRGRDKVLRAIEAYRRGFRPSARAERPEVIVAGTVAVAGTEEAARRLLVPEAWAMAYSRTHGDFPPLAPAERIETLTMTAKERSLYEQGLAGHIHGTEDQVAARLERTIGETGADEVLVTTSTYDREALVESLRRLARIARPQGRSDERGPSPHPVGRTAAPHPAATGVDA</sequence>
<organism evidence="4 5">
    <name type="scientific">Streptomyces pakalii</name>
    <dbReference type="NCBI Taxonomy" id="3036494"/>
    <lineage>
        <taxon>Bacteria</taxon>
        <taxon>Bacillati</taxon>
        <taxon>Actinomycetota</taxon>
        <taxon>Actinomycetes</taxon>
        <taxon>Kitasatosporales</taxon>
        <taxon>Streptomycetaceae</taxon>
        <taxon>Streptomyces</taxon>
    </lineage>
</organism>
<dbReference type="EMBL" id="JARWAF010000003">
    <property type="protein sequence ID" value="MDJ1640618.1"/>
    <property type="molecule type" value="Genomic_DNA"/>
</dbReference>
<dbReference type="Gene3D" id="3.20.20.30">
    <property type="entry name" value="Luciferase-like domain"/>
    <property type="match status" value="1"/>
</dbReference>
<comment type="similarity">
    <text evidence="1">To bacterial alkanal monooxygenase alpha and beta chains.</text>
</comment>
<evidence type="ECO:0000259" key="3">
    <source>
        <dbReference type="Pfam" id="PF00296"/>
    </source>
</evidence>
<evidence type="ECO:0000256" key="1">
    <source>
        <dbReference type="ARBA" id="ARBA00007789"/>
    </source>
</evidence>
<evidence type="ECO:0000256" key="2">
    <source>
        <dbReference type="SAM" id="MobiDB-lite"/>
    </source>
</evidence>
<dbReference type="PANTHER" id="PTHR30137">
    <property type="entry name" value="LUCIFERASE-LIKE MONOOXYGENASE"/>
    <property type="match status" value="1"/>
</dbReference>
<protein>
    <submittedName>
        <fullName evidence="4">MsnO8 family LLM class oxidoreductase</fullName>
        <ecNumber evidence="4">1.-.-.-</ecNumber>
    </submittedName>
</protein>
<dbReference type="NCBIfam" id="TIGR03558">
    <property type="entry name" value="oxido_grp_1"/>
    <property type="match status" value="1"/>
</dbReference>
<dbReference type="GO" id="GO:0016491">
    <property type="term" value="F:oxidoreductase activity"/>
    <property type="evidence" value="ECO:0007669"/>
    <property type="project" value="UniProtKB-KW"/>
</dbReference>
<dbReference type="EC" id="1.-.-.-" evidence="4"/>
<dbReference type="SUPFAM" id="SSF51679">
    <property type="entry name" value="Bacterial luciferase-like"/>
    <property type="match status" value="1"/>
</dbReference>